<dbReference type="SUPFAM" id="SSF46689">
    <property type="entry name" value="Homeodomain-like"/>
    <property type="match status" value="2"/>
</dbReference>
<protein>
    <submittedName>
        <fullName evidence="5">Transcriptional regulator GlxA family with amidase domain</fullName>
    </submittedName>
</protein>
<evidence type="ECO:0000313" key="6">
    <source>
        <dbReference type="Proteomes" id="UP000730739"/>
    </source>
</evidence>
<dbReference type="CDD" id="cd03136">
    <property type="entry name" value="GATase1_AraC_ArgR_like"/>
    <property type="match status" value="1"/>
</dbReference>
<dbReference type="SMART" id="SM00342">
    <property type="entry name" value="HTH_ARAC"/>
    <property type="match status" value="1"/>
</dbReference>
<evidence type="ECO:0000313" key="5">
    <source>
        <dbReference type="EMBL" id="MBP2239048.1"/>
    </source>
</evidence>
<dbReference type="InterPro" id="IPR050204">
    <property type="entry name" value="AraC_XylS_family_regulators"/>
</dbReference>
<keyword evidence="1" id="KW-0805">Transcription regulation</keyword>
<name>A0ABS4R852_9HYPH</name>
<dbReference type="SUPFAM" id="SSF52317">
    <property type="entry name" value="Class I glutamine amidotransferase-like"/>
    <property type="match status" value="1"/>
</dbReference>
<evidence type="ECO:0000256" key="1">
    <source>
        <dbReference type="ARBA" id="ARBA00023015"/>
    </source>
</evidence>
<comment type="caution">
    <text evidence="5">The sequence shown here is derived from an EMBL/GenBank/DDBJ whole genome shotgun (WGS) entry which is preliminary data.</text>
</comment>
<dbReference type="InterPro" id="IPR020449">
    <property type="entry name" value="Tscrpt_reg_AraC-type_HTH"/>
</dbReference>
<dbReference type="Proteomes" id="UP000730739">
    <property type="component" value="Unassembled WGS sequence"/>
</dbReference>
<dbReference type="PROSITE" id="PS01124">
    <property type="entry name" value="HTH_ARAC_FAMILY_2"/>
    <property type="match status" value="1"/>
</dbReference>
<proteinExistence type="predicted"/>
<dbReference type="PRINTS" id="PR00032">
    <property type="entry name" value="HTHARAC"/>
</dbReference>
<evidence type="ECO:0000256" key="2">
    <source>
        <dbReference type="ARBA" id="ARBA00023125"/>
    </source>
</evidence>
<evidence type="ECO:0000256" key="3">
    <source>
        <dbReference type="ARBA" id="ARBA00023163"/>
    </source>
</evidence>
<sequence length="336" mass="37607">MTFLAFEFSIWRYTILEMRVAFILTTGYSLMATASAVEPLRAANHLAGKKLYEISFVSTYGGLARSTAGGGFDTLSMAESGLDFDLVFVVAGGNPMSYEDAELNRYLRKLNARKVKLGGISGGPAILARQGLMENRRFAVHWQHIEALEELSSDLLVERRLFVIDRDRYTCAGGVAALDMMLAIVASEHGTVFAQAVSDWFIHTHMRLATEPQRATLAQQLNITHPALIAATDLMASHIADPLNEQQIADLSGLSSRQLQRLFNEQIGEPIMQFYRRMRLEKANELLQQSTLPITEVAIAAGFSSLSHFSRAFRKQFDVTPRRRRMESQRSMTVLR</sequence>
<dbReference type="Pfam" id="PF01965">
    <property type="entry name" value="DJ-1_PfpI"/>
    <property type="match status" value="1"/>
</dbReference>
<keyword evidence="6" id="KW-1185">Reference proteome</keyword>
<dbReference type="InterPro" id="IPR029062">
    <property type="entry name" value="Class_I_gatase-like"/>
</dbReference>
<dbReference type="PANTHER" id="PTHR46796">
    <property type="entry name" value="HTH-TYPE TRANSCRIPTIONAL ACTIVATOR RHAS-RELATED"/>
    <property type="match status" value="1"/>
</dbReference>
<dbReference type="PANTHER" id="PTHR46796:SF6">
    <property type="entry name" value="ARAC SUBFAMILY"/>
    <property type="match status" value="1"/>
</dbReference>
<accession>A0ABS4R852</accession>
<evidence type="ECO:0000259" key="4">
    <source>
        <dbReference type="PROSITE" id="PS01124"/>
    </source>
</evidence>
<dbReference type="Gene3D" id="1.10.10.60">
    <property type="entry name" value="Homeodomain-like"/>
    <property type="match status" value="1"/>
</dbReference>
<gene>
    <name evidence="5" type="ORF">J2Z31_005589</name>
</gene>
<dbReference type="RefSeq" id="WP_234939703.1">
    <property type="nucleotide sequence ID" value="NZ_JAGILA010000010.1"/>
</dbReference>
<dbReference type="Gene3D" id="3.40.50.880">
    <property type="match status" value="1"/>
</dbReference>
<organism evidence="5 6">
    <name type="scientific">Sinorhizobium kostiense</name>
    <dbReference type="NCBI Taxonomy" id="76747"/>
    <lineage>
        <taxon>Bacteria</taxon>
        <taxon>Pseudomonadati</taxon>
        <taxon>Pseudomonadota</taxon>
        <taxon>Alphaproteobacteria</taxon>
        <taxon>Hyphomicrobiales</taxon>
        <taxon>Rhizobiaceae</taxon>
        <taxon>Sinorhizobium/Ensifer group</taxon>
        <taxon>Sinorhizobium</taxon>
    </lineage>
</organism>
<keyword evidence="3" id="KW-0804">Transcription</keyword>
<dbReference type="InterPro" id="IPR018060">
    <property type="entry name" value="HTH_AraC"/>
</dbReference>
<dbReference type="InterPro" id="IPR002818">
    <property type="entry name" value="DJ-1/PfpI"/>
</dbReference>
<feature type="domain" description="HTH araC/xylS-type" evidence="4">
    <location>
        <begin position="229"/>
        <end position="327"/>
    </location>
</feature>
<dbReference type="EMBL" id="JAGILA010000010">
    <property type="protein sequence ID" value="MBP2239048.1"/>
    <property type="molecule type" value="Genomic_DNA"/>
</dbReference>
<dbReference type="Pfam" id="PF12833">
    <property type="entry name" value="HTH_18"/>
    <property type="match status" value="1"/>
</dbReference>
<reference evidence="5 6" key="1">
    <citation type="submission" date="2021-03" db="EMBL/GenBank/DDBJ databases">
        <title>Genomic Encyclopedia of Type Strains, Phase IV (KMG-IV): sequencing the most valuable type-strain genomes for metagenomic binning, comparative biology and taxonomic classification.</title>
        <authorList>
            <person name="Goeker M."/>
        </authorList>
    </citation>
    <scope>NUCLEOTIDE SEQUENCE [LARGE SCALE GENOMIC DNA]</scope>
    <source>
        <strain evidence="5 6">DSM 13372</strain>
    </source>
</reference>
<dbReference type="InterPro" id="IPR009057">
    <property type="entry name" value="Homeodomain-like_sf"/>
</dbReference>
<keyword evidence="2" id="KW-0238">DNA-binding</keyword>